<dbReference type="InterPro" id="IPR036629">
    <property type="entry name" value="YjbJ_sf"/>
</dbReference>
<proteinExistence type="predicted"/>
<reference evidence="3" key="1">
    <citation type="journal article" date="2019" name="Int. J. Syst. Evol. Microbiol.">
        <title>The Global Catalogue of Microorganisms (GCM) 10K type strain sequencing project: providing services to taxonomists for standard genome sequencing and annotation.</title>
        <authorList>
            <consortium name="The Broad Institute Genomics Platform"/>
            <consortium name="The Broad Institute Genome Sequencing Center for Infectious Disease"/>
            <person name="Wu L."/>
            <person name="Ma J."/>
        </authorList>
    </citation>
    <scope>NUCLEOTIDE SEQUENCE [LARGE SCALE GENOMIC DNA]</scope>
    <source>
        <strain evidence="3">CCM 8906</strain>
    </source>
</reference>
<feature type="signal peptide" evidence="1">
    <location>
        <begin position="1"/>
        <end position="17"/>
    </location>
</feature>
<dbReference type="RefSeq" id="WP_125700274.1">
    <property type="nucleotide sequence ID" value="NZ_JBHTOM010000003.1"/>
</dbReference>
<accession>A0ABW4H1N5</accession>
<gene>
    <name evidence="2" type="ORF">ACFQ5T_02995</name>
</gene>
<keyword evidence="1" id="KW-0732">Signal</keyword>
<protein>
    <submittedName>
        <fullName evidence="2">CsbD family protein</fullName>
    </submittedName>
</protein>
<name>A0ABW4H1N5_9LACO</name>
<sequence>MKNLLLGFSLAANVALAYLVLQDKEQLKALQSRADNAVDKVAGKAQQIKGTLTGDVSAKAKGNLQEGRGEVKDIVDDVKAEFGA</sequence>
<evidence type="ECO:0000256" key="1">
    <source>
        <dbReference type="SAM" id="SignalP"/>
    </source>
</evidence>
<organism evidence="2 3">
    <name type="scientific">Levilactobacillus fuyuanensis</name>
    <dbReference type="NCBI Taxonomy" id="2486022"/>
    <lineage>
        <taxon>Bacteria</taxon>
        <taxon>Bacillati</taxon>
        <taxon>Bacillota</taxon>
        <taxon>Bacilli</taxon>
        <taxon>Lactobacillales</taxon>
        <taxon>Lactobacillaceae</taxon>
        <taxon>Levilactobacillus</taxon>
    </lineage>
</organism>
<feature type="chain" id="PRO_5046243749" evidence="1">
    <location>
        <begin position="18"/>
        <end position="84"/>
    </location>
</feature>
<evidence type="ECO:0000313" key="2">
    <source>
        <dbReference type="EMBL" id="MFD1548648.1"/>
    </source>
</evidence>
<evidence type="ECO:0000313" key="3">
    <source>
        <dbReference type="Proteomes" id="UP001597195"/>
    </source>
</evidence>
<dbReference type="EMBL" id="JBHTOM010000003">
    <property type="protein sequence ID" value="MFD1548648.1"/>
    <property type="molecule type" value="Genomic_DNA"/>
</dbReference>
<dbReference type="SUPFAM" id="SSF69047">
    <property type="entry name" value="Hypothetical protein YjbJ"/>
    <property type="match status" value="1"/>
</dbReference>
<comment type="caution">
    <text evidence="2">The sequence shown here is derived from an EMBL/GenBank/DDBJ whole genome shotgun (WGS) entry which is preliminary data.</text>
</comment>
<dbReference type="Proteomes" id="UP001597195">
    <property type="component" value="Unassembled WGS sequence"/>
</dbReference>
<keyword evidence="3" id="KW-1185">Reference proteome</keyword>